<organism evidence="1 2">
    <name type="scientific">Fibrella forsythiae</name>
    <dbReference type="NCBI Taxonomy" id="2817061"/>
    <lineage>
        <taxon>Bacteria</taxon>
        <taxon>Pseudomonadati</taxon>
        <taxon>Bacteroidota</taxon>
        <taxon>Cytophagia</taxon>
        <taxon>Cytophagales</taxon>
        <taxon>Spirosomataceae</taxon>
        <taxon>Fibrella</taxon>
    </lineage>
</organism>
<proteinExistence type="predicted"/>
<keyword evidence="2" id="KW-1185">Reference proteome</keyword>
<dbReference type="RefSeq" id="WP_207330814.1">
    <property type="nucleotide sequence ID" value="NZ_JAFMYW010000006.1"/>
</dbReference>
<dbReference type="Proteomes" id="UP000664628">
    <property type="component" value="Unassembled WGS sequence"/>
</dbReference>
<evidence type="ECO:0000313" key="1">
    <source>
        <dbReference type="EMBL" id="MBO0950872.1"/>
    </source>
</evidence>
<evidence type="ECO:0000313" key="2">
    <source>
        <dbReference type="Proteomes" id="UP000664628"/>
    </source>
</evidence>
<gene>
    <name evidence="1" type="ORF">J2I46_19930</name>
</gene>
<name>A0ABS3JLJ1_9BACT</name>
<accession>A0ABS3JLJ1</accession>
<sequence>MKTHSISLYISGVLVLALQLISFSSSLAQTRYKPVSKTTGGTTDYKSVKRDLGIYPLTDQGNAAFDAAINSATLPVVARPAAGAVVGNYSYQVSLPGSDYNGTPFSSTPAATLVDFPRQAPRPLGNYYPLEPQVAQNTLLLRRLPPFNVHASKIVVYSGPNFSDANDRNAVFSRGFNAVAESVPNRTSISGSRGVYNIGGKDYRDLANAKAATLPDTDPSKVWLQEYSNEGLRYFIDYEPAAKILGRLIWDAKKQIDWSDGNGAFGFDLDFEDLTTSTRSNNSQEAQLINMLGYVMQGIKEAAVADNAPVIPWQLPYDQSNLTQVYLRSLSQAQIGDNYTADTPGIPLYYSYSRIGSAYGGGSITAPMGSNTPFAQYAKNNKFAAGSAEYMRNTWDDQSFFKKDAQGQPIRRTPPVNVTGNTKDLFVLRDDARNTTVYGQNTTLLGLGQYNNREADNFIYYSYERVQQALTDQFFRAGGKHLCLSTDRQPGWENLKLEQWFRLDAEFKHDFQLPEPDQFGNHINPLTGQPYNTTELNRRPLNPDFVEGDVIAHYLLRDVLRCWGEYEVVLGQGVTSANPVYQPNKAKGSIETFSKALHRASQLNFLSDTPWRLVCPRFLVKNQNESEYPFDPNESYEKKPMVFGGIVPSYNSKTYMWMYWRYPIQDVDQSTTMLCWVEGSNGQRTDAFKMVFAGRKTGLDYWEVPTWVGSVDPKQVRFQFTDLTGEKQTWTGDYRESVLYSNHPTPPANASIGGDIYR</sequence>
<evidence type="ECO:0008006" key="3">
    <source>
        <dbReference type="Google" id="ProtNLM"/>
    </source>
</evidence>
<protein>
    <recommendedName>
        <fullName evidence="3">T9SS C-terminal target domain-containing protein</fullName>
    </recommendedName>
</protein>
<dbReference type="EMBL" id="JAFMYW010000006">
    <property type="protein sequence ID" value="MBO0950872.1"/>
    <property type="molecule type" value="Genomic_DNA"/>
</dbReference>
<reference evidence="1 2" key="1">
    <citation type="submission" date="2021-03" db="EMBL/GenBank/DDBJ databases">
        <title>Fibrella sp. HMF5405 genome sequencing and assembly.</title>
        <authorList>
            <person name="Kang H."/>
            <person name="Kim H."/>
            <person name="Bae S."/>
            <person name="Joh K."/>
        </authorList>
    </citation>
    <scope>NUCLEOTIDE SEQUENCE [LARGE SCALE GENOMIC DNA]</scope>
    <source>
        <strain evidence="1 2">HMF5405</strain>
    </source>
</reference>
<comment type="caution">
    <text evidence="1">The sequence shown here is derived from an EMBL/GenBank/DDBJ whole genome shotgun (WGS) entry which is preliminary data.</text>
</comment>